<organism evidence="6 8">
    <name type="scientific">Rhizophagus clarus</name>
    <dbReference type="NCBI Taxonomy" id="94130"/>
    <lineage>
        <taxon>Eukaryota</taxon>
        <taxon>Fungi</taxon>
        <taxon>Fungi incertae sedis</taxon>
        <taxon>Mucoromycota</taxon>
        <taxon>Glomeromycotina</taxon>
        <taxon>Glomeromycetes</taxon>
        <taxon>Glomerales</taxon>
        <taxon>Glomeraceae</taxon>
        <taxon>Rhizophagus</taxon>
    </lineage>
</organism>
<dbReference type="EMBL" id="BEXD01000875">
    <property type="protein sequence ID" value="GBB90781.1"/>
    <property type="molecule type" value="Genomic_DNA"/>
</dbReference>
<dbReference type="PANTHER" id="PTHR44329:SF288">
    <property type="entry name" value="MITOGEN-ACTIVATED PROTEIN KINASE KINASE KINASE 20"/>
    <property type="match status" value="1"/>
</dbReference>
<dbReference type="PANTHER" id="PTHR44329">
    <property type="entry name" value="SERINE/THREONINE-PROTEIN KINASE TNNI3K-RELATED"/>
    <property type="match status" value="1"/>
</dbReference>
<dbReference type="EMBL" id="BLAL01000074">
    <property type="protein sequence ID" value="GES83907.1"/>
    <property type="molecule type" value="Genomic_DNA"/>
</dbReference>
<evidence type="ECO:0000256" key="2">
    <source>
        <dbReference type="ARBA" id="ARBA00022741"/>
    </source>
</evidence>
<keyword evidence="2" id="KW-0547">Nucleotide-binding</keyword>
<keyword evidence="1" id="KW-0808">Transferase</keyword>
<gene>
    <name evidence="7" type="ORF">RCL2_001105600</name>
    <name evidence="6" type="ORF">RclHR1_17860001</name>
</gene>
<proteinExistence type="predicted"/>
<dbReference type="SUPFAM" id="SSF56112">
    <property type="entry name" value="Protein kinase-like (PK-like)"/>
    <property type="match status" value="1"/>
</dbReference>
<keyword evidence="8" id="KW-1185">Reference proteome</keyword>
<dbReference type="InterPro" id="IPR000719">
    <property type="entry name" value="Prot_kinase_dom"/>
</dbReference>
<evidence type="ECO:0000313" key="7">
    <source>
        <dbReference type="EMBL" id="GES83907.1"/>
    </source>
</evidence>
<evidence type="ECO:0000256" key="4">
    <source>
        <dbReference type="ARBA" id="ARBA00022840"/>
    </source>
</evidence>
<dbReference type="InterPro" id="IPR001245">
    <property type="entry name" value="Ser-Thr/Tyr_kinase_cat_dom"/>
</dbReference>
<name>A0A2Z6R1D6_9GLOM</name>
<dbReference type="InterPro" id="IPR051681">
    <property type="entry name" value="Ser/Thr_Kinases-Pseudokinases"/>
</dbReference>
<protein>
    <submittedName>
        <fullName evidence="7">Kinase-like domain-containing protein</fullName>
    </submittedName>
</protein>
<accession>A0A2Z6R1D6</accession>
<dbReference type="Proteomes" id="UP000247702">
    <property type="component" value="Unassembled WGS sequence"/>
</dbReference>
<evidence type="ECO:0000313" key="8">
    <source>
        <dbReference type="Proteomes" id="UP000247702"/>
    </source>
</evidence>
<keyword evidence="3 7" id="KW-0418">Kinase</keyword>
<reference evidence="7" key="2">
    <citation type="submission" date="2019-10" db="EMBL/GenBank/DDBJ databases">
        <title>Conservation and host-specific expression of non-tandemly repeated heterogenous ribosome RNA gene in arbuscular mycorrhizal fungi.</title>
        <authorList>
            <person name="Maeda T."/>
            <person name="Kobayashi Y."/>
            <person name="Nakagawa T."/>
            <person name="Ezawa T."/>
            <person name="Yamaguchi K."/>
            <person name="Bino T."/>
            <person name="Nishimoto Y."/>
            <person name="Shigenobu S."/>
            <person name="Kawaguchi M."/>
        </authorList>
    </citation>
    <scope>NUCLEOTIDE SEQUENCE</scope>
    <source>
        <strain evidence="7">HR1</strain>
    </source>
</reference>
<dbReference type="GO" id="GO:0005524">
    <property type="term" value="F:ATP binding"/>
    <property type="evidence" value="ECO:0007669"/>
    <property type="project" value="UniProtKB-KW"/>
</dbReference>
<evidence type="ECO:0000256" key="1">
    <source>
        <dbReference type="ARBA" id="ARBA00022679"/>
    </source>
</evidence>
<evidence type="ECO:0000259" key="5">
    <source>
        <dbReference type="PROSITE" id="PS50011"/>
    </source>
</evidence>
<dbReference type="Proteomes" id="UP000615446">
    <property type="component" value="Unassembled WGS sequence"/>
</dbReference>
<evidence type="ECO:0000313" key="6">
    <source>
        <dbReference type="EMBL" id="GBB90781.1"/>
    </source>
</evidence>
<dbReference type="InterPro" id="IPR011009">
    <property type="entry name" value="Kinase-like_dom_sf"/>
</dbReference>
<dbReference type="Pfam" id="PF07714">
    <property type="entry name" value="PK_Tyr_Ser-Thr"/>
    <property type="match status" value="1"/>
</dbReference>
<dbReference type="OrthoDB" id="6718656at2759"/>
<reference evidence="6 8" key="1">
    <citation type="submission" date="2017-11" db="EMBL/GenBank/DDBJ databases">
        <title>The genome of Rhizophagus clarus HR1 reveals common genetic basis of auxotrophy among arbuscular mycorrhizal fungi.</title>
        <authorList>
            <person name="Kobayashi Y."/>
        </authorList>
    </citation>
    <scope>NUCLEOTIDE SEQUENCE [LARGE SCALE GENOMIC DNA]</scope>
    <source>
        <strain evidence="6 8">HR1</strain>
    </source>
</reference>
<evidence type="ECO:0000256" key="3">
    <source>
        <dbReference type="ARBA" id="ARBA00022777"/>
    </source>
</evidence>
<feature type="domain" description="Protein kinase" evidence="5">
    <location>
        <begin position="67"/>
        <end position="339"/>
    </location>
</feature>
<dbReference type="Gene3D" id="1.10.510.10">
    <property type="entry name" value="Transferase(Phosphotransferase) domain 1"/>
    <property type="match status" value="1"/>
</dbReference>
<dbReference type="GO" id="GO:0004674">
    <property type="term" value="F:protein serine/threonine kinase activity"/>
    <property type="evidence" value="ECO:0007669"/>
    <property type="project" value="TreeGrafter"/>
</dbReference>
<comment type="caution">
    <text evidence="6">The sequence shown here is derived from an EMBL/GenBank/DDBJ whole genome shotgun (WGS) entry which is preliminary data.</text>
</comment>
<dbReference type="AlphaFoldDB" id="A0A2Z6R1D6"/>
<dbReference type="PROSITE" id="PS50011">
    <property type="entry name" value="PROTEIN_KINASE_DOM"/>
    <property type="match status" value="1"/>
</dbReference>
<keyword evidence="4" id="KW-0067">ATP-binding</keyword>
<sequence>MYESCPNCGKKSITTLWCVNCDVEYLVENFRNWSSGDPKLDDFIRYTQKTAKENVDFLEWIEFSQFDLINYTGKEGSFSTVYSAIWMEGPLWNRDEAAGIWSRSGPTKVILKRLNDSRELSDQFINQLYKYSKCLNGNSLADCFGITRDNTSNIMFVFRYYNKKDAYSFLDSCEELLGWGDIVELLWSIVSGINKIHEHGLVHGHLHGGNILIERDGNVLDAKVTDTGLHGPSFNTDSKGIFGVVPFVAPEVLKGSESTKASDIYSFGMIMWMLSVGERPYYYRPHDRSLINDIISGLRPKPAEDSPSLYVQLMEKCLSADPHKRPSAFDIYVLLEKWVIALCDGPIPHDISTQFSKSFKLIPLLNSNAIYYSRNLNFI</sequence>